<evidence type="ECO:0000256" key="1">
    <source>
        <dbReference type="SAM" id="SignalP"/>
    </source>
</evidence>
<accession>A0A4R8TAE6</accession>
<dbReference type="AlphaFoldDB" id="A0A4R8TAE6"/>
<keyword evidence="3" id="KW-1185">Reference proteome</keyword>
<organism evidence="2 3">
    <name type="scientific">Colletotrichum sidae</name>
    <dbReference type="NCBI Taxonomy" id="1347389"/>
    <lineage>
        <taxon>Eukaryota</taxon>
        <taxon>Fungi</taxon>
        <taxon>Dikarya</taxon>
        <taxon>Ascomycota</taxon>
        <taxon>Pezizomycotina</taxon>
        <taxon>Sordariomycetes</taxon>
        <taxon>Hypocreomycetidae</taxon>
        <taxon>Glomerellales</taxon>
        <taxon>Glomerellaceae</taxon>
        <taxon>Colletotrichum</taxon>
        <taxon>Colletotrichum orbiculare species complex</taxon>
    </lineage>
</organism>
<evidence type="ECO:0000313" key="2">
    <source>
        <dbReference type="EMBL" id="TEA14535.1"/>
    </source>
</evidence>
<comment type="caution">
    <text evidence="2">The sequence shown here is derived from an EMBL/GenBank/DDBJ whole genome shotgun (WGS) entry which is preliminary data.</text>
</comment>
<gene>
    <name evidence="2" type="ORF">C8034_v003449</name>
</gene>
<feature type="signal peptide" evidence="1">
    <location>
        <begin position="1"/>
        <end position="26"/>
    </location>
</feature>
<reference evidence="2 3" key="1">
    <citation type="submission" date="2018-11" db="EMBL/GenBank/DDBJ databases">
        <title>Genome sequence and assembly of Colletotrichum sidae.</title>
        <authorList>
            <person name="Gan P."/>
            <person name="Shirasu K."/>
        </authorList>
    </citation>
    <scope>NUCLEOTIDE SEQUENCE [LARGE SCALE GENOMIC DNA]</scope>
    <source>
        <strain evidence="2 3">CBS 518.97</strain>
    </source>
</reference>
<dbReference type="Proteomes" id="UP000295604">
    <property type="component" value="Unassembled WGS sequence"/>
</dbReference>
<sequence>MALLRQAVAILLCFVISLSRQSPIQAAPRSDGEVRRTRAAGSDLRGLLPRARKPVPSLSDLGCDVTATGNGDWMEVGHGDDFVMQARVDDDTETLYRKYADHTDPRNRRVKAREVTVAFWKDYSKYAVKHLRHIVYTDMANKDTLRATAYVKKTWDPDCSGGWCRVSWSNEDAFAYLISKSPHAAGSNAIPNEFEEFSRHYVSSFDWSDSDDDMDEDWFRANFLVYE</sequence>
<feature type="chain" id="PRO_5020347381" evidence="1">
    <location>
        <begin position="27"/>
        <end position="227"/>
    </location>
</feature>
<dbReference type="EMBL" id="QAPF01000160">
    <property type="protein sequence ID" value="TEA14535.1"/>
    <property type="molecule type" value="Genomic_DNA"/>
</dbReference>
<keyword evidence="1" id="KW-0732">Signal</keyword>
<evidence type="ECO:0000313" key="3">
    <source>
        <dbReference type="Proteomes" id="UP000295604"/>
    </source>
</evidence>
<protein>
    <submittedName>
        <fullName evidence="2">Uncharacterized protein</fullName>
    </submittedName>
</protein>
<proteinExistence type="predicted"/>
<name>A0A4R8TAE6_9PEZI</name>